<name>A0ABQ0DWZ7_9EUKA</name>
<comment type="caution">
    <text evidence="1">The sequence shown here is derived from an EMBL/GenBank/DDBJ whole genome shotgun (WGS) entry which is preliminary data.</text>
</comment>
<sequence>MSGWQIETIKNNPSTDHSLYHLSNQNLQSEKDKFKILNSLITCEISETPSYIEKNHKI</sequence>
<dbReference type="Proteomes" id="UP001628156">
    <property type="component" value="Unassembled WGS sequence"/>
</dbReference>
<gene>
    <name evidence="1" type="ORF">ENUP19_0337G0014</name>
</gene>
<evidence type="ECO:0000313" key="1">
    <source>
        <dbReference type="EMBL" id="GAB1227375.1"/>
    </source>
</evidence>
<evidence type="ECO:0000313" key="2">
    <source>
        <dbReference type="Proteomes" id="UP001628156"/>
    </source>
</evidence>
<dbReference type="EMBL" id="BAAFRS010000337">
    <property type="protein sequence ID" value="GAB1227375.1"/>
    <property type="molecule type" value="Genomic_DNA"/>
</dbReference>
<accession>A0ABQ0DWZ7</accession>
<protein>
    <submittedName>
        <fullName evidence="1">Uncharacterized protein</fullName>
    </submittedName>
</protein>
<reference evidence="1 2" key="1">
    <citation type="journal article" date="2019" name="PLoS Negl. Trop. Dis.">
        <title>Whole genome sequencing of Entamoeba nuttalli reveals mammalian host-related molecular signatures and a novel octapeptide-repeat surface protein.</title>
        <authorList>
            <person name="Tanaka M."/>
            <person name="Makiuchi T."/>
            <person name="Komiyama T."/>
            <person name="Shiina T."/>
            <person name="Osaki K."/>
            <person name="Tachibana H."/>
        </authorList>
    </citation>
    <scope>NUCLEOTIDE SEQUENCE [LARGE SCALE GENOMIC DNA]</scope>
    <source>
        <strain evidence="1 2">P19-061405</strain>
    </source>
</reference>
<proteinExistence type="predicted"/>
<organism evidence="1 2">
    <name type="scientific">Entamoeba nuttalli</name>
    <dbReference type="NCBI Taxonomy" id="412467"/>
    <lineage>
        <taxon>Eukaryota</taxon>
        <taxon>Amoebozoa</taxon>
        <taxon>Evosea</taxon>
        <taxon>Archamoebae</taxon>
        <taxon>Mastigamoebida</taxon>
        <taxon>Entamoebidae</taxon>
        <taxon>Entamoeba</taxon>
    </lineage>
</organism>
<keyword evidence="2" id="KW-1185">Reference proteome</keyword>